<dbReference type="InterPro" id="IPR050834">
    <property type="entry name" value="Glycosyltransf_2"/>
</dbReference>
<comment type="caution">
    <text evidence="2">The sequence shown here is derived from an EMBL/GenBank/DDBJ whole genome shotgun (WGS) entry which is preliminary data.</text>
</comment>
<dbReference type="PANTHER" id="PTHR43685:SF13">
    <property type="entry name" value="O ANTIGEN BIOSYNTHESIS RHAMNOSYLTRANSFERASE RFBN"/>
    <property type="match status" value="1"/>
</dbReference>
<reference evidence="2 3" key="1">
    <citation type="journal article" date="2019" name="Int. J. Syst. Evol. Microbiol.">
        <title>The Global Catalogue of Microorganisms (GCM) 10K type strain sequencing project: providing services to taxonomists for standard genome sequencing and annotation.</title>
        <authorList>
            <consortium name="The Broad Institute Genomics Platform"/>
            <consortium name="The Broad Institute Genome Sequencing Center for Infectious Disease"/>
            <person name="Wu L."/>
            <person name="Ma J."/>
        </authorList>
    </citation>
    <scope>NUCLEOTIDE SEQUENCE [LARGE SCALE GENOMIC DNA]</scope>
    <source>
        <strain evidence="2 3">JCM 17504</strain>
    </source>
</reference>
<sequence length="297" mass="34001">MSEVSVVIPTKNAGDQFGKLLNKIRSQSMVDTEIIIIDSGSTDGTVDTGRKLADKIIEISPNDFHHGRTRNIGAEAANGDIIAFTVQDAYPVTDTWLADLINPIETDVADVTYGNQIAHPDAKPVDKFFYKYFYPDSNVKVTEDDTNDEAKFYLHNIFISDVSSAISSSVWDKFQFQDNVDMSEDKDFAYRVANEGYDLYYCSDAEIYHSHDYSIRSLFLRRYKDGMAFKDITSPDSDDFILNGIKYIVSEYEYLIRNNKSYWIPYAILYDFTYFISFIMGKNNEYIPDKLHKILSG</sequence>
<dbReference type="PANTHER" id="PTHR43685">
    <property type="entry name" value="GLYCOSYLTRANSFERASE"/>
    <property type="match status" value="1"/>
</dbReference>
<dbReference type="EMBL" id="BAABKX010000008">
    <property type="protein sequence ID" value="GAA5050547.1"/>
    <property type="molecule type" value="Genomic_DNA"/>
</dbReference>
<protein>
    <submittedName>
        <fullName evidence="2">O antigen biosynthesis rhamnosyltransferase RfbN</fullName>
    </submittedName>
</protein>
<feature type="domain" description="Glycosyltransferase 2-like" evidence="1">
    <location>
        <begin position="5"/>
        <end position="129"/>
    </location>
</feature>
<evidence type="ECO:0000259" key="1">
    <source>
        <dbReference type="Pfam" id="PF00535"/>
    </source>
</evidence>
<dbReference type="Proteomes" id="UP001501729">
    <property type="component" value="Unassembled WGS sequence"/>
</dbReference>
<proteinExistence type="predicted"/>
<dbReference type="InterPro" id="IPR001173">
    <property type="entry name" value="Glyco_trans_2-like"/>
</dbReference>
<dbReference type="CDD" id="cd00761">
    <property type="entry name" value="Glyco_tranf_GTA_type"/>
    <property type="match status" value="1"/>
</dbReference>
<dbReference type="SUPFAM" id="SSF53448">
    <property type="entry name" value="Nucleotide-diphospho-sugar transferases"/>
    <property type="match status" value="1"/>
</dbReference>
<name>A0AAV3UHN3_9EURY</name>
<gene>
    <name evidence="2" type="primary">rfbN</name>
    <name evidence="2" type="ORF">GCM10025751_24780</name>
</gene>
<accession>A0AAV3UHN3</accession>
<dbReference type="GeneID" id="68616098"/>
<dbReference type="Pfam" id="PF00535">
    <property type="entry name" value="Glycos_transf_2"/>
    <property type="match status" value="1"/>
</dbReference>
<dbReference type="Gene3D" id="3.90.550.10">
    <property type="entry name" value="Spore Coat Polysaccharide Biosynthesis Protein SpsA, Chain A"/>
    <property type="match status" value="1"/>
</dbReference>
<evidence type="ECO:0000313" key="3">
    <source>
        <dbReference type="Proteomes" id="UP001501729"/>
    </source>
</evidence>
<organism evidence="2 3">
    <name type="scientific">Haladaptatus pallidirubidus</name>
    <dbReference type="NCBI Taxonomy" id="1008152"/>
    <lineage>
        <taxon>Archaea</taxon>
        <taxon>Methanobacteriati</taxon>
        <taxon>Methanobacteriota</taxon>
        <taxon>Stenosarchaea group</taxon>
        <taxon>Halobacteria</taxon>
        <taxon>Halobacteriales</taxon>
        <taxon>Haladaptataceae</taxon>
        <taxon>Haladaptatus</taxon>
    </lineage>
</organism>
<dbReference type="RefSeq" id="WP_227777790.1">
    <property type="nucleotide sequence ID" value="NZ_BAABKX010000008.1"/>
</dbReference>
<dbReference type="InterPro" id="IPR029044">
    <property type="entry name" value="Nucleotide-diphossugar_trans"/>
</dbReference>
<keyword evidence="3" id="KW-1185">Reference proteome</keyword>
<dbReference type="GO" id="GO:0044010">
    <property type="term" value="P:single-species biofilm formation"/>
    <property type="evidence" value="ECO:0007669"/>
    <property type="project" value="TreeGrafter"/>
</dbReference>
<dbReference type="AlphaFoldDB" id="A0AAV3UHN3"/>
<evidence type="ECO:0000313" key="2">
    <source>
        <dbReference type="EMBL" id="GAA5050547.1"/>
    </source>
</evidence>